<evidence type="ECO:0000313" key="2">
    <source>
        <dbReference type="Proteomes" id="UP001293593"/>
    </source>
</evidence>
<organism evidence="1 2">
    <name type="scientific">Acacia crassicarpa</name>
    <name type="common">northern wattle</name>
    <dbReference type="NCBI Taxonomy" id="499986"/>
    <lineage>
        <taxon>Eukaryota</taxon>
        <taxon>Viridiplantae</taxon>
        <taxon>Streptophyta</taxon>
        <taxon>Embryophyta</taxon>
        <taxon>Tracheophyta</taxon>
        <taxon>Spermatophyta</taxon>
        <taxon>Magnoliopsida</taxon>
        <taxon>eudicotyledons</taxon>
        <taxon>Gunneridae</taxon>
        <taxon>Pentapetalae</taxon>
        <taxon>rosids</taxon>
        <taxon>fabids</taxon>
        <taxon>Fabales</taxon>
        <taxon>Fabaceae</taxon>
        <taxon>Caesalpinioideae</taxon>
        <taxon>mimosoid clade</taxon>
        <taxon>Acacieae</taxon>
        <taxon>Acacia</taxon>
    </lineage>
</organism>
<protein>
    <submittedName>
        <fullName evidence="1">Uncharacterized protein</fullName>
    </submittedName>
</protein>
<dbReference type="Proteomes" id="UP001293593">
    <property type="component" value="Unassembled WGS sequence"/>
</dbReference>
<keyword evidence="2" id="KW-1185">Reference proteome</keyword>
<dbReference type="EMBL" id="JAWXYG010000011">
    <property type="protein sequence ID" value="KAK4259196.1"/>
    <property type="molecule type" value="Genomic_DNA"/>
</dbReference>
<dbReference type="AlphaFoldDB" id="A0AAE1MGI6"/>
<sequence length="92" mass="10090">MLFSCSLAIDLKFEEAFCLFLLGQGTEAEAIEQLKRLELNSNSNKSVSGKAIVDVSATNLSLANHLSSFPLNWRIGKDLWCNFPVLTSPSPT</sequence>
<gene>
    <name evidence="1" type="ORF">QN277_005552</name>
</gene>
<name>A0AAE1MGI6_9FABA</name>
<evidence type="ECO:0000313" key="1">
    <source>
        <dbReference type="EMBL" id="KAK4259196.1"/>
    </source>
</evidence>
<reference evidence="1" key="1">
    <citation type="submission" date="2023-10" db="EMBL/GenBank/DDBJ databases">
        <title>Chromosome-level genome of the transformable northern wattle, Acacia crassicarpa.</title>
        <authorList>
            <person name="Massaro I."/>
            <person name="Sinha N.R."/>
            <person name="Poethig S."/>
            <person name="Leichty A.R."/>
        </authorList>
    </citation>
    <scope>NUCLEOTIDE SEQUENCE</scope>
    <source>
        <strain evidence="1">Acra3RX</strain>
        <tissue evidence="1">Leaf</tissue>
    </source>
</reference>
<accession>A0AAE1MGI6</accession>
<comment type="caution">
    <text evidence="1">The sequence shown here is derived from an EMBL/GenBank/DDBJ whole genome shotgun (WGS) entry which is preliminary data.</text>
</comment>
<proteinExistence type="predicted"/>